<dbReference type="AlphaFoldDB" id="A0A3D8QE05"/>
<gene>
    <name evidence="3" type="ORF">BP6252_12945</name>
</gene>
<keyword evidence="4" id="KW-1185">Reference proteome</keyword>
<organism evidence="3 4">
    <name type="scientific">Coleophoma cylindrospora</name>
    <dbReference type="NCBI Taxonomy" id="1849047"/>
    <lineage>
        <taxon>Eukaryota</taxon>
        <taxon>Fungi</taxon>
        <taxon>Dikarya</taxon>
        <taxon>Ascomycota</taxon>
        <taxon>Pezizomycotina</taxon>
        <taxon>Leotiomycetes</taxon>
        <taxon>Helotiales</taxon>
        <taxon>Dermateaceae</taxon>
        <taxon>Coleophoma</taxon>
    </lineage>
</organism>
<feature type="region of interest" description="Disordered" evidence="1">
    <location>
        <begin position="200"/>
        <end position="235"/>
    </location>
</feature>
<dbReference type="EMBL" id="PDLM01000016">
    <property type="protein sequence ID" value="RDW59858.1"/>
    <property type="molecule type" value="Genomic_DNA"/>
</dbReference>
<comment type="caution">
    <text evidence="3">The sequence shown here is derived from an EMBL/GenBank/DDBJ whole genome shotgun (WGS) entry which is preliminary data.</text>
</comment>
<feature type="compositionally biased region" description="Gly residues" evidence="1">
    <location>
        <begin position="22"/>
        <end position="45"/>
    </location>
</feature>
<evidence type="ECO:0000313" key="4">
    <source>
        <dbReference type="Proteomes" id="UP000256645"/>
    </source>
</evidence>
<proteinExistence type="predicted"/>
<reference evidence="3 4" key="1">
    <citation type="journal article" date="2018" name="IMA Fungus">
        <title>IMA Genome-F 9: Draft genome sequence of Annulohypoxylon stygium, Aspergillus mulundensis, Berkeleyomyces basicola (syn. Thielaviopsis basicola), Ceratocystis smalleyi, two Cercospora beticola strains, Coleophoma cylindrospora, Fusarium fracticaudum, Phialophora cf. hyalina, and Morchella septimelata.</title>
        <authorList>
            <person name="Wingfield B.D."/>
            <person name="Bills G.F."/>
            <person name="Dong Y."/>
            <person name="Huang W."/>
            <person name="Nel W.J."/>
            <person name="Swalarsk-Parry B.S."/>
            <person name="Vaghefi N."/>
            <person name="Wilken P.M."/>
            <person name="An Z."/>
            <person name="de Beer Z.W."/>
            <person name="De Vos L."/>
            <person name="Chen L."/>
            <person name="Duong T.A."/>
            <person name="Gao Y."/>
            <person name="Hammerbacher A."/>
            <person name="Kikkert J.R."/>
            <person name="Li Y."/>
            <person name="Li H."/>
            <person name="Li K."/>
            <person name="Li Q."/>
            <person name="Liu X."/>
            <person name="Ma X."/>
            <person name="Naidoo K."/>
            <person name="Pethybridge S.J."/>
            <person name="Sun J."/>
            <person name="Steenkamp E.T."/>
            <person name="van der Nest M.A."/>
            <person name="van Wyk S."/>
            <person name="Wingfield M.J."/>
            <person name="Xiong C."/>
            <person name="Yue Q."/>
            <person name="Zhang X."/>
        </authorList>
    </citation>
    <scope>NUCLEOTIDE SEQUENCE [LARGE SCALE GENOMIC DNA]</scope>
    <source>
        <strain evidence="3 4">BP6252</strain>
    </source>
</reference>
<feature type="compositionally biased region" description="Low complexity" evidence="1">
    <location>
        <begin position="12"/>
        <end position="21"/>
    </location>
</feature>
<evidence type="ECO:0000256" key="1">
    <source>
        <dbReference type="SAM" id="MobiDB-lite"/>
    </source>
</evidence>
<feature type="transmembrane region" description="Helical" evidence="2">
    <location>
        <begin position="101"/>
        <end position="123"/>
    </location>
</feature>
<keyword evidence="2" id="KW-0812">Transmembrane</keyword>
<evidence type="ECO:0000313" key="3">
    <source>
        <dbReference type="EMBL" id="RDW59858.1"/>
    </source>
</evidence>
<feature type="region of interest" description="Disordered" evidence="1">
    <location>
        <begin position="1"/>
        <end position="75"/>
    </location>
</feature>
<keyword evidence="2" id="KW-0472">Membrane</keyword>
<evidence type="ECO:0000256" key="2">
    <source>
        <dbReference type="SAM" id="Phobius"/>
    </source>
</evidence>
<dbReference type="OrthoDB" id="10404073at2759"/>
<sequence>MSNGSYRRHDSSGGTSSSSGSNGPGFGPGGGGNGGGGGGGFQGGLGPPPTTTFMMPTGMPSASDAAEASAASATATEQALGTTTAVASSISESTDANSTNYTAMVIGILVVLFVFLIPAAYLVHQRIKRKKDHRRSIGGLSMRSGDLQWWKQQEEPPKPVHQWWNRLKFWQKENESVDMESNAGSNKRFKYMNELALQKPSSVHRSTKSPSRSASVYSTSTYREPMTPPIPAKHPRRSISVLTRPGLAATRSSQMPFSNRAELYNSNADSGYQSELGIRKDLRLARSKSAALPPRTMSDQSHIHPALRTNFVNDEPRPHSMPELDDSDDELSERERQLLLKYKGPIRFGMGVQKRMSVESIFPLRSAPALGVAQADVLIGIVESTKEEYLGDDETVKGEEVMPGGFVV</sequence>
<feature type="compositionally biased region" description="Polar residues" evidence="1">
    <location>
        <begin position="200"/>
        <end position="222"/>
    </location>
</feature>
<name>A0A3D8QE05_9HELO</name>
<accession>A0A3D8QE05</accession>
<protein>
    <submittedName>
        <fullName evidence="3">Uncharacterized protein</fullName>
    </submittedName>
</protein>
<feature type="compositionally biased region" description="Low complexity" evidence="1">
    <location>
        <begin position="51"/>
        <end position="75"/>
    </location>
</feature>
<dbReference type="Proteomes" id="UP000256645">
    <property type="component" value="Unassembled WGS sequence"/>
</dbReference>
<keyword evidence="2" id="KW-1133">Transmembrane helix</keyword>